<dbReference type="AlphaFoldDB" id="A0A386PVF5"/>
<protein>
    <recommendedName>
        <fullName evidence="1">S-layer protein C-terminal domain-containing protein</fullName>
    </recommendedName>
</protein>
<dbReference type="KEGG" id="lzh:D1B17_09890"/>
<gene>
    <name evidence="2" type="ORF">D1B17_09890</name>
</gene>
<sequence length="164" mass="17741">MASMGVKATATLNGKLFYLVGDGEFIEASDYHFVESAEPGILRTYDKSLQPVDAFGQPLGKTLSPNTAWKYSRTVKIDGASYYQVASDEFVPVDDALGFTPVAKPTDLKVTKKTTIYNSLGESTEKTLAKGSAWRTDGCALINGVKMYRVSTDGWISAASVEAY</sequence>
<keyword evidence="3" id="KW-1185">Reference proteome</keyword>
<feature type="domain" description="S-layer protein C-terminal" evidence="1">
    <location>
        <begin position="103"/>
        <end position="159"/>
    </location>
</feature>
<evidence type="ECO:0000313" key="3">
    <source>
        <dbReference type="Proteomes" id="UP000267208"/>
    </source>
</evidence>
<evidence type="ECO:0000259" key="1">
    <source>
        <dbReference type="Pfam" id="PF03217"/>
    </source>
</evidence>
<reference evidence="3" key="1">
    <citation type="submission" date="2018-08" db="EMBL/GenBank/DDBJ databases">
        <title>Genome of Lactobacillus sp. HBUAS52074.</title>
        <authorList>
            <person name="Guo Z."/>
            <person name="Zhang Z.D."/>
        </authorList>
    </citation>
    <scope>NUCLEOTIDE SEQUENCE [LARGE SCALE GENOMIC DNA]</scope>
    <source>
        <strain evidence="3">HBUAS52074</strain>
    </source>
</reference>
<feature type="domain" description="S-layer protein C-terminal" evidence="1">
    <location>
        <begin position="61"/>
        <end position="91"/>
    </location>
</feature>
<name>A0A386PVF5_9LACO</name>
<dbReference type="Pfam" id="PF03217">
    <property type="entry name" value="SlpA"/>
    <property type="match status" value="2"/>
</dbReference>
<dbReference type="InterPro" id="IPR024968">
    <property type="entry name" value="SlpA_C_lactobacillus"/>
</dbReference>
<dbReference type="Proteomes" id="UP000267208">
    <property type="component" value="Chromosome"/>
</dbReference>
<organism evidence="2 3">
    <name type="scientific">Companilactobacillus zhachilii</name>
    <dbReference type="NCBI Taxonomy" id="2304606"/>
    <lineage>
        <taxon>Bacteria</taxon>
        <taxon>Bacillati</taxon>
        <taxon>Bacillota</taxon>
        <taxon>Bacilli</taxon>
        <taxon>Lactobacillales</taxon>
        <taxon>Lactobacillaceae</taxon>
        <taxon>Companilactobacillus</taxon>
    </lineage>
</organism>
<evidence type="ECO:0000313" key="2">
    <source>
        <dbReference type="EMBL" id="AYE38925.2"/>
    </source>
</evidence>
<accession>A0A386PVF5</accession>
<proteinExistence type="predicted"/>
<dbReference type="EMBL" id="CP031933">
    <property type="protein sequence ID" value="AYE38925.2"/>
    <property type="molecule type" value="Genomic_DNA"/>
</dbReference>